<dbReference type="GO" id="GO:0005634">
    <property type="term" value="C:nucleus"/>
    <property type="evidence" value="ECO:0007669"/>
    <property type="project" value="UniProtKB-SubCell"/>
</dbReference>
<feature type="region of interest" description="Disordered" evidence="8">
    <location>
        <begin position="147"/>
        <end position="207"/>
    </location>
</feature>
<dbReference type="PANTHER" id="PTHR23335">
    <property type="entry name" value="CALMODULIN-BINDING TRANSCRIPTION ACTIVATOR CAMTA"/>
    <property type="match status" value="1"/>
</dbReference>
<gene>
    <name evidence="10" type="ORF">KC19_1G337500</name>
</gene>
<dbReference type="PROSITE" id="PS51437">
    <property type="entry name" value="CG_1"/>
    <property type="match status" value="1"/>
</dbReference>
<evidence type="ECO:0000256" key="3">
    <source>
        <dbReference type="ARBA" id="ARBA00023043"/>
    </source>
</evidence>
<evidence type="ECO:0000256" key="1">
    <source>
        <dbReference type="ARBA" id="ARBA00004123"/>
    </source>
</evidence>
<dbReference type="GO" id="GO:0003712">
    <property type="term" value="F:transcription coregulator activity"/>
    <property type="evidence" value="ECO:0007669"/>
    <property type="project" value="TreeGrafter"/>
</dbReference>
<evidence type="ECO:0000256" key="2">
    <source>
        <dbReference type="ARBA" id="ARBA00008267"/>
    </source>
</evidence>
<dbReference type="InterPro" id="IPR036770">
    <property type="entry name" value="Ankyrin_rpt-contain_sf"/>
</dbReference>
<dbReference type="Pfam" id="PF03859">
    <property type="entry name" value="CG-1"/>
    <property type="match status" value="1"/>
</dbReference>
<dbReference type="CDD" id="cd00102">
    <property type="entry name" value="IPT"/>
    <property type="match status" value="1"/>
</dbReference>
<comment type="subcellular location">
    <subcellularLocation>
        <location evidence="1">Nucleus</location>
    </subcellularLocation>
</comment>
<dbReference type="SMART" id="SM01076">
    <property type="entry name" value="CG-1"/>
    <property type="match status" value="1"/>
</dbReference>
<dbReference type="Gene3D" id="2.60.40.10">
    <property type="entry name" value="Immunoglobulins"/>
    <property type="match status" value="1"/>
</dbReference>
<reference evidence="10" key="1">
    <citation type="submission" date="2020-06" db="EMBL/GenBank/DDBJ databases">
        <title>WGS assembly of Ceratodon purpureus strain R40.</title>
        <authorList>
            <person name="Carey S.B."/>
            <person name="Jenkins J."/>
            <person name="Shu S."/>
            <person name="Lovell J.T."/>
            <person name="Sreedasyam A."/>
            <person name="Maumus F."/>
            <person name="Tiley G.P."/>
            <person name="Fernandez-Pozo N."/>
            <person name="Barry K."/>
            <person name="Chen C."/>
            <person name="Wang M."/>
            <person name="Lipzen A."/>
            <person name="Daum C."/>
            <person name="Saski C.A."/>
            <person name="Payton A.C."/>
            <person name="Mcbreen J.C."/>
            <person name="Conrad R.E."/>
            <person name="Kollar L.M."/>
            <person name="Olsson S."/>
            <person name="Huttunen S."/>
            <person name="Landis J.B."/>
            <person name="Wickett N.J."/>
            <person name="Johnson M.G."/>
            <person name="Rensing S.A."/>
            <person name="Grimwood J."/>
            <person name="Schmutz J."/>
            <person name="Mcdaniel S.F."/>
        </authorList>
    </citation>
    <scope>NUCLEOTIDE SEQUENCE</scope>
    <source>
        <strain evidence="10">R40</strain>
    </source>
</reference>
<comment type="similarity">
    <text evidence="2">Belongs to the CAMTA family.</text>
</comment>
<dbReference type="EMBL" id="CM026421">
    <property type="protein sequence ID" value="KAG0593543.1"/>
    <property type="molecule type" value="Genomic_DNA"/>
</dbReference>
<dbReference type="Gene3D" id="1.25.40.20">
    <property type="entry name" value="Ankyrin repeat-containing domain"/>
    <property type="match status" value="1"/>
</dbReference>
<dbReference type="OrthoDB" id="407555at2759"/>
<dbReference type="GO" id="GO:0003690">
    <property type="term" value="F:double-stranded DNA binding"/>
    <property type="evidence" value="ECO:0007669"/>
    <property type="project" value="TreeGrafter"/>
</dbReference>
<dbReference type="Pfam" id="PF00612">
    <property type="entry name" value="IQ"/>
    <property type="match status" value="1"/>
</dbReference>
<evidence type="ECO:0000256" key="8">
    <source>
        <dbReference type="SAM" id="MobiDB-lite"/>
    </source>
</evidence>
<dbReference type="SMART" id="SM00248">
    <property type="entry name" value="ANK"/>
    <property type="match status" value="1"/>
</dbReference>
<dbReference type="InterPro" id="IPR002909">
    <property type="entry name" value="IPT_dom"/>
</dbReference>
<feature type="repeat" description="ANK" evidence="7">
    <location>
        <begin position="794"/>
        <end position="826"/>
    </location>
</feature>
<proteinExistence type="inferred from homology"/>
<dbReference type="InterPro" id="IPR013783">
    <property type="entry name" value="Ig-like_fold"/>
</dbReference>
<evidence type="ECO:0000256" key="4">
    <source>
        <dbReference type="ARBA" id="ARBA00023159"/>
    </source>
</evidence>
<dbReference type="Pfam" id="PF01833">
    <property type="entry name" value="TIG"/>
    <property type="match status" value="1"/>
</dbReference>
<keyword evidence="11" id="KW-1185">Reference proteome</keyword>
<keyword evidence="3 7" id="KW-0040">ANK repeat</keyword>
<evidence type="ECO:0000256" key="6">
    <source>
        <dbReference type="ARBA" id="ARBA00023242"/>
    </source>
</evidence>
<dbReference type="PROSITE" id="PS50297">
    <property type="entry name" value="ANK_REP_REGION"/>
    <property type="match status" value="1"/>
</dbReference>
<comment type="caution">
    <text evidence="10">The sequence shown here is derived from an EMBL/GenBank/DDBJ whole genome shotgun (WGS) entry which is preliminary data.</text>
</comment>
<dbReference type="PANTHER" id="PTHR23335:SF1">
    <property type="entry name" value="CALMODULIN-BINDING TRANSCRIPTION ACTIVATOR, ISOFORM F"/>
    <property type="match status" value="1"/>
</dbReference>
<dbReference type="PROSITE" id="PS50096">
    <property type="entry name" value="IQ"/>
    <property type="match status" value="4"/>
</dbReference>
<dbReference type="InterPro" id="IPR027417">
    <property type="entry name" value="P-loop_NTPase"/>
</dbReference>
<evidence type="ECO:0000256" key="7">
    <source>
        <dbReference type="PROSITE-ProRule" id="PRU00023"/>
    </source>
</evidence>
<protein>
    <recommendedName>
        <fullName evidence="9">CG-1 domain-containing protein</fullName>
    </recommendedName>
</protein>
<dbReference type="SUPFAM" id="SSF81296">
    <property type="entry name" value="E set domains"/>
    <property type="match status" value="1"/>
</dbReference>
<dbReference type="Proteomes" id="UP000822688">
    <property type="component" value="Chromosome 1"/>
</dbReference>
<dbReference type="SMART" id="SM00015">
    <property type="entry name" value="IQ"/>
    <property type="match status" value="4"/>
</dbReference>
<keyword evidence="6" id="KW-0539">Nucleus</keyword>
<feature type="compositionally biased region" description="Acidic residues" evidence="8">
    <location>
        <begin position="173"/>
        <end position="188"/>
    </location>
</feature>
<dbReference type="InterPro" id="IPR014756">
    <property type="entry name" value="Ig_E-set"/>
</dbReference>
<evidence type="ECO:0000313" key="10">
    <source>
        <dbReference type="EMBL" id="KAG0593543.1"/>
    </source>
</evidence>
<dbReference type="InterPro" id="IPR005559">
    <property type="entry name" value="CG-1_dom"/>
</dbReference>
<evidence type="ECO:0000313" key="11">
    <source>
        <dbReference type="Proteomes" id="UP000822688"/>
    </source>
</evidence>
<dbReference type="Pfam" id="PF12796">
    <property type="entry name" value="Ank_2"/>
    <property type="match status" value="1"/>
</dbReference>
<dbReference type="AlphaFoldDB" id="A0A8T0JEY3"/>
<evidence type="ECO:0000256" key="5">
    <source>
        <dbReference type="ARBA" id="ARBA00023163"/>
    </source>
</evidence>
<dbReference type="Gene3D" id="1.20.5.190">
    <property type="match status" value="1"/>
</dbReference>
<dbReference type="SUPFAM" id="SSF52540">
    <property type="entry name" value="P-loop containing nucleoside triphosphate hydrolases"/>
    <property type="match status" value="1"/>
</dbReference>
<dbReference type="InterPro" id="IPR000048">
    <property type="entry name" value="IQ_motif_EF-hand-BS"/>
</dbReference>
<accession>A0A8T0JEY3</accession>
<organism evidence="10 11">
    <name type="scientific">Ceratodon purpureus</name>
    <name type="common">Fire moss</name>
    <name type="synonym">Dicranum purpureum</name>
    <dbReference type="NCBI Taxonomy" id="3225"/>
    <lineage>
        <taxon>Eukaryota</taxon>
        <taxon>Viridiplantae</taxon>
        <taxon>Streptophyta</taxon>
        <taxon>Embryophyta</taxon>
        <taxon>Bryophyta</taxon>
        <taxon>Bryophytina</taxon>
        <taxon>Bryopsida</taxon>
        <taxon>Dicranidae</taxon>
        <taxon>Pseudoditrichales</taxon>
        <taxon>Ditrichaceae</taxon>
        <taxon>Ceratodon</taxon>
    </lineage>
</organism>
<keyword evidence="4" id="KW-0010">Activator</keyword>
<evidence type="ECO:0000259" key="9">
    <source>
        <dbReference type="PROSITE" id="PS51437"/>
    </source>
</evidence>
<sequence>MAASRSRSGSQQPDIDIRQIIAEAQTRWLRPVEVCEILKNYATYGFRLNPVPPVRPCSGSMFLFDRKTLRYFRKDGHNWRKKKDGKTVREAHERLKTGSVDVLHCYYAHGEDNSSFQRRCYWMLDLALEHIVLVHYREVTEGGRFTMSDSQHSAPAVHVASPPEVSNPATSPEMEEETGDQVESEDAEEHSSLEPIVPPSGPQDTLLDQLTPRAQAAADLNNSPVNGWIGGDLRGGSVSSNMWLSSSSAGGSSSLESLLDAPTGLTPKTGQFPPFPPSKQTLGNNNQFPDMFGHDAFANGQRQENFQGSNDVAGWRNLMESNSRNNLSFGQNPGSLGGLFASQNTSGSVASQGTGGSLTYVKQESMNGATIWAEMLEQCTTPSTHRNIMESLMTNNQAETMSESPRTQDLGSPQIPPSKGILEALSPRGLGREPQTALEASLQAVTQEKALKTAGLYQRRFQALRSDSQPLDLQFVDKKVPVQEKSPEIEAFPKLDSFGRWMSYTLDGQNFLSPGSGGAFQSSWPGTPTMSFPGLPDDMYQMQVDSSLSTSVSSDQRYSITDSSPEWAYASEGAKVLISGSFLGDYANATDIKWHCMFGEVEVPAEVINGGVLRCKAPPHAVGRVSFYVTCGDRQAHSEIRDFEYRSGGRIQPDTKGQAAEERLLKVRLAHMLLADSETRSGLVEEAGELTIKQTNCLNSFSSYSNDDWLELEALAKTSDYSQDMSFQDRLLQMMFKSRMQKWLLHKIQEEGKGPSVLDAQGQGVFHMAAALGYDWVVAPMVAAGVPINFRDAHGWTALHWAASFGKEQVVITLVGHGADPGAVTDPTPSCPSGQTAADLALAKGHVGIGGFLAESSLTRRISMMSLTENPLAVANARVAGDTAVAKLSRRDSIKQTLNRADDQVSIRDSLQAVRNAARAAALIQAAFRQHSFQKREEDESASEKFDEYGMTESQMRGFVAARAAQRIQKAYRGHNEKKQQLAASRIQQKFRSWKVRKDFVNLRQRVVRIQAHVRGNLVRRRFRKILWSVGVLEKVILRWKRKRLGLRGFKSGDISANTKEDDEEFLKEGRKQAEKAVEKAVTTVTTMVRSQDAREQYRRLREGSLKAEQLGHFLPPPSPQDLLASPDVAEYQSYEELQNQHMNQYLNPPGDQLMNMMDS</sequence>
<feature type="domain" description="CG-1" evidence="9">
    <location>
        <begin position="17"/>
        <end position="145"/>
    </location>
</feature>
<dbReference type="InterPro" id="IPR002110">
    <property type="entry name" value="Ankyrin_rpt"/>
</dbReference>
<name>A0A8T0JEY3_CERPU</name>
<dbReference type="PROSITE" id="PS50088">
    <property type="entry name" value="ANK_REPEAT"/>
    <property type="match status" value="1"/>
</dbReference>
<keyword evidence="5" id="KW-0804">Transcription</keyword>
<dbReference type="GO" id="GO:0006357">
    <property type="term" value="P:regulation of transcription by RNA polymerase II"/>
    <property type="evidence" value="ECO:0007669"/>
    <property type="project" value="TreeGrafter"/>
</dbReference>
<dbReference type="SUPFAM" id="SSF48403">
    <property type="entry name" value="Ankyrin repeat"/>
    <property type="match status" value="1"/>
</dbReference>